<feature type="domain" description="WYL" evidence="1">
    <location>
        <begin position="11"/>
        <end position="63"/>
    </location>
</feature>
<accession>A0ABT9YE02</accession>
<evidence type="ECO:0000313" key="3">
    <source>
        <dbReference type="Proteomes" id="UP001225034"/>
    </source>
</evidence>
<dbReference type="RefSeq" id="WP_306978815.1">
    <property type="nucleotide sequence ID" value="NZ_JAUSUA010000001.1"/>
</dbReference>
<evidence type="ECO:0000259" key="1">
    <source>
        <dbReference type="Pfam" id="PF13280"/>
    </source>
</evidence>
<dbReference type="Proteomes" id="UP001225034">
    <property type="component" value="Unassembled WGS sequence"/>
</dbReference>
<evidence type="ECO:0000313" key="2">
    <source>
        <dbReference type="EMBL" id="MDQ0205259.1"/>
    </source>
</evidence>
<dbReference type="InterPro" id="IPR026881">
    <property type="entry name" value="WYL_dom"/>
</dbReference>
<dbReference type="EMBL" id="JAUSUA010000001">
    <property type="protein sequence ID" value="MDQ0205259.1"/>
    <property type="molecule type" value="Genomic_DNA"/>
</dbReference>
<comment type="caution">
    <text evidence="2">The sequence shown here is derived from an EMBL/GenBank/DDBJ whole genome shotgun (WGS) entry which is preliminary data.</text>
</comment>
<dbReference type="PROSITE" id="PS52050">
    <property type="entry name" value="WYL"/>
    <property type="match status" value="1"/>
</dbReference>
<gene>
    <name evidence="2" type="ORF">J2S05_000033</name>
</gene>
<sequence length="71" mass="8255">MFTSFLTKSCLQKNLIELIYLSKSNQMTHRIITADKLSNGLLTGYCHQRKQIRRFSVDRILSVLPVQQKEA</sequence>
<protein>
    <submittedName>
        <fullName evidence="2">DNA-binding transcriptional regulator YafY</fullName>
    </submittedName>
</protein>
<organism evidence="2 3">
    <name type="scientific">Alkalicoccobacillus murimartini</name>
    <dbReference type="NCBI Taxonomy" id="171685"/>
    <lineage>
        <taxon>Bacteria</taxon>
        <taxon>Bacillati</taxon>
        <taxon>Bacillota</taxon>
        <taxon>Bacilli</taxon>
        <taxon>Bacillales</taxon>
        <taxon>Bacillaceae</taxon>
        <taxon>Alkalicoccobacillus</taxon>
    </lineage>
</organism>
<keyword evidence="3" id="KW-1185">Reference proteome</keyword>
<reference evidence="2 3" key="1">
    <citation type="submission" date="2023-07" db="EMBL/GenBank/DDBJ databases">
        <title>Genomic Encyclopedia of Type Strains, Phase IV (KMG-IV): sequencing the most valuable type-strain genomes for metagenomic binning, comparative biology and taxonomic classification.</title>
        <authorList>
            <person name="Goeker M."/>
        </authorList>
    </citation>
    <scope>NUCLEOTIDE SEQUENCE [LARGE SCALE GENOMIC DNA]</scope>
    <source>
        <strain evidence="2 3">DSM 19154</strain>
    </source>
</reference>
<keyword evidence="2" id="KW-0238">DNA-binding</keyword>
<dbReference type="GO" id="GO:0003677">
    <property type="term" value="F:DNA binding"/>
    <property type="evidence" value="ECO:0007669"/>
    <property type="project" value="UniProtKB-KW"/>
</dbReference>
<dbReference type="Pfam" id="PF13280">
    <property type="entry name" value="WYL"/>
    <property type="match status" value="1"/>
</dbReference>
<name>A0ABT9YE02_9BACI</name>
<proteinExistence type="predicted"/>